<dbReference type="NCBIfam" id="TIGR01730">
    <property type="entry name" value="RND_mfp"/>
    <property type="match status" value="1"/>
</dbReference>
<feature type="domain" description="CusB-like beta-barrel" evidence="4">
    <location>
        <begin position="211"/>
        <end position="281"/>
    </location>
</feature>
<dbReference type="HOGENOM" id="CLU_018816_1_2_5"/>
<dbReference type="InterPro" id="IPR058637">
    <property type="entry name" value="YknX-like_C"/>
</dbReference>
<proteinExistence type="inferred from homology"/>
<dbReference type="Pfam" id="PF25989">
    <property type="entry name" value="YknX_C"/>
    <property type="match status" value="1"/>
</dbReference>
<sequence>MSAKKTVFAVVSVLLVAAGASAYFVNGFITQPKDAQTVSGGNGGSNMQAVAVEAEAPTIGSINRTIEAVGTLISDESVVLSPELAGRVSEISFNEGEAVTIGQSLIKLDATVNAAELAEAEAALALSVANHSRAERLFKSGSGTERARDEALSAMNADKARVDLAKARLNKMDIKAPFNGVAGLRNVSVGDYVTPGQSLTNIEKIDVLKVDFRIPEVYLGSLRQGQKINVRVDAFAGRVFDGEVFAVNPRIDESGRSIILRARLDNDELILRPGLFARVNLIVENRDNALMIPEQALWPQGNQQAVYTIVDNKPVLVTVQTGLRRNGMVEITEGLSADDIVVTAGQMKIRPNSSVTIIPTNAAAGE</sequence>
<dbReference type="InterPro" id="IPR058625">
    <property type="entry name" value="MdtA-like_BSH"/>
</dbReference>
<dbReference type="KEGG" id="mai:MICA_1224"/>
<dbReference type="Pfam" id="PF25917">
    <property type="entry name" value="BSH_RND"/>
    <property type="match status" value="1"/>
</dbReference>
<dbReference type="PANTHER" id="PTHR30469">
    <property type="entry name" value="MULTIDRUG RESISTANCE PROTEIN MDTA"/>
    <property type="match status" value="1"/>
</dbReference>
<dbReference type="Pfam" id="PF25954">
    <property type="entry name" value="Beta-barrel_RND_2"/>
    <property type="match status" value="1"/>
</dbReference>
<dbReference type="EMBL" id="CP002382">
    <property type="protein sequence ID" value="AEP09547.1"/>
    <property type="molecule type" value="Genomic_DNA"/>
</dbReference>
<accession>G2KRI5</accession>
<comment type="similarity">
    <text evidence="1">Belongs to the membrane fusion protein (MFP) (TC 8.A.1) family.</text>
</comment>
<evidence type="ECO:0000259" key="4">
    <source>
        <dbReference type="Pfam" id="PF25954"/>
    </source>
</evidence>
<evidence type="ECO:0000313" key="7">
    <source>
        <dbReference type="Proteomes" id="UP000009286"/>
    </source>
</evidence>
<evidence type="ECO:0000256" key="2">
    <source>
        <dbReference type="SAM" id="SignalP"/>
    </source>
</evidence>
<feature type="domain" description="Multidrug resistance protein MdtA-like barrel-sandwich hybrid" evidence="3">
    <location>
        <begin position="78"/>
        <end position="202"/>
    </location>
</feature>
<dbReference type="GO" id="GO:1990281">
    <property type="term" value="C:efflux pump complex"/>
    <property type="evidence" value="ECO:0007669"/>
    <property type="project" value="TreeGrafter"/>
</dbReference>
<name>G2KRI5_MICAA</name>
<dbReference type="RefSeq" id="WP_014102770.1">
    <property type="nucleotide sequence ID" value="NC_016026.1"/>
</dbReference>
<dbReference type="Gene3D" id="2.40.30.170">
    <property type="match status" value="1"/>
</dbReference>
<feature type="signal peptide" evidence="2">
    <location>
        <begin position="1"/>
        <end position="22"/>
    </location>
</feature>
<dbReference type="InterPro" id="IPR058792">
    <property type="entry name" value="Beta-barrel_RND_2"/>
</dbReference>
<keyword evidence="2" id="KW-0732">Signal</keyword>
<protein>
    <submittedName>
        <fullName evidence="6">Efflux transporter, RND family, MFP subunit</fullName>
    </submittedName>
</protein>
<dbReference type="AlphaFoldDB" id="G2KRI5"/>
<dbReference type="GO" id="GO:0015562">
    <property type="term" value="F:efflux transmembrane transporter activity"/>
    <property type="evidence" value="ECO:0007669"/>
    <property type="project" value="TreeGrafter"/>
</dbReference>
<dbReference type="Gene3D" id="1.10.287.470">
    <property type="entry name" value="Helix hairpin bin"/>
    <property type="match status" value="1"/>
</dbReference>
<evidence type="ECO:0000259" key="3">
    <source>
        <dbReference type="Pfam" id="PF25917"/>
    </source>
</evidence>
<dbReference type="FunFam" id="2.40.30.170:FF:000010">
    <property type="entry name" value="Efflux RND transporter periplasmic adaptor subunit"/>
    <property type="match status" value="1"/>
</dbReference>
<dbReference type="InterPro" id="IPR006143">
    <property type="entry name" value="RND_pump_MFP"/>
</dbReference>
<organism evidence="6 7">
    <name type="scientific">Micavibrio aeruginosavorus (strain ARL-13)</name>
    <dbReference type="NCBI Taxonomy" id="856793"/>
    <lineage>
        <taxon>Bacteria</taxon>
        <taxon>Pseudomonadati</taxon>
        <taxon>Bdellovibrionota</taxon>
        <taxon>Bdellovibrionia</taxon>
        <taxon>Bdellovibrionales</taxon>
        <taxon>Pseudobdellovibrionaceae</taxon>
        <taxon>Micavibrio</taxon>
    </lineage>
</organism>
<dbReference type="Gene3D" id="2.40.50.100">
    <property type="match status" value="1"/>
</dbReference>
<feature type="chain" id="PRO_5003432211" evidence="2">
    <location>
        <begin position="23"/>
        <end position="366"/>
    </location>
</feature>
<reference evidence="6 7" key="1">
    <citation type="journal article" date="2011" name="BMC Genomics">
        <title>Genomic insights into an obligate epibiotic bacterial predator: Micavibrio aeruginosavorus ARL-13.</title>
        <authorList>
            <person name="Wang Z."/>
            <person name="Kadouri D."/>
            <person name="Wu M."/>
        </authorList>
    </citation>
    <scope>NUCLEOTIDE SEQUENCE [LARGE SCALE GENOMIC DNA]</scope>
    <source>
        <strain evidence="6 7">ARL-13</strain>
    </source>
</reference>
<feature type="domain" description="YknX-like C-terminal permuted SH3-like" evidence="5">
    <location>
        <begin position="290"/>
        <end position="351"/>
    </location>
</feature>
<gene>
    <name evidence="6" type="ordered locus">MICA_1224</name>
</gene>
<keyword evidence="7" id="KW-1185">Reference proteome</keyword>
<dbReference type="STRING" id="856793.MICA_1224"/>
<dbReference type="SUPFAM" id="SSF111369">
    <property type="entry name" value="HlyD-like secretion proteins"/>
    <property type="match status" value="1"/>
</dbReference>
<evidence type="ECO:0000313" key="6">
    <source>
        <dbReference type="EMBL" id="AEP09547.1"/>
    </source>
</evidence>
<dbReference type="Gene3D" id="2.40.420.20">
    <property type="match status" value="1"/>
</dbReference>
<evidence type="ECO:0000256" key="1">
    <source>
        <dbReference type="ARBA" id="ARBA00009477"/>
    </source>
</evidence>
<dbReference type="Proteomes" id="UP000009286">
    <property type="component" value="Chromosome"/>
</dbReference>
<evidence type="ECO:0000259" key="5">
    <source>
        <dbReference type="Pfam" id="PF25989"/>
    </source>
</evidence>
<dbReference type="PANTHER" id="PTHR30469:SF11">
    <property type="entry name" value="BLL4320 PROTEIN"/>
    <property type="match status" value="1"/>
</dbReference>
<dbReference type="eggNOG" id="COG0845">
    <property type="taxonomic scope" value="Bacteria"/>
</dbReference>